<evidence type="ECO:0000313" key="6">
    <source>
        <dbReference type="EMBL" id="KAJ7954771.1"/>
    </source>
</evidence>
<evidence type="ECO:0000256" key="1">
    <source>
        <dbReference type="ARBA" id="ARBA00022723"/>
    </source>
</evidence>
<dbReference type="InterPro" id="IPR013083">
    <property type="entry name" value="Znf_RING/FYVE/PHD"/>
</dbReference>
<dbReference type="PROSITE" id="PS50089">
    <property type="entry name" value="ZF_RING_2"/>
    <property type="match status" value="1"/>
</dbReference>
<dbReference type="GO" id="GO:0008270">
    <property type="term" value="F:zinc ion binding"/>
    <property type="evidence" value="ECO:0007669"/>
    <property type="project" value="UniProtKB-KW"/>
</dbReference>
<dbReference type="PANTHER" id="PTHR45931:SF3">
    <property type="entry name" value="RING ZINC FINGER-CONTAINING PROTEIN"/>
    <property type="match status" value="1"/>
</dbReference>
<dbReference type="GO" id="GO:0061630">
    <property type="term" value="F:ubiquitin protein ligase activity"/>
    <property type="evidence" value="ECO:0007669"/>
    <property type="project" value="TreeGrafter"/>
</dbReference>
<accession>A0AAD7LAV9</accession>
<evidence type="ECO:0000313" key="7">
    <source>
        <dbReference type="Proteomes" id="UP001163823"/>
    </source>
</evidence>
<dbReference type="GO" id="GO:0006511">
    <property type="term" value="P:ubiquitin-dependent protein catabolic process"/>
    <property type="evidence" value="ECO:0007669"/>
    <property type="project" value="TreeGrafter"/>
</dbReference>
<protein>
    <submittedName>
        <fullName evidence="6">RING/U-box superfamily protein</fullName>
    </submittedName>
</protein>
<reference evidence="6" key="1">
    <citation type="journal article" date="2023" name="Science">
        <title>Elucidation of the pathway for biosynthesis of saponin adjuvants from the soapbark tree.</title>
        <authorList>
            <person name="Reed J."/>
            <person name="Orme A."/>
            <person name="El-Demerdash A."/>
            <person name="Owen C."/>
            <person name="Martin L.B.B."/>
            <person name="Misra R.C."/>
            <person name="Kikuchi S."/>
            <person name="Rejzek M."/>
            <person name="Martin A.C."/>
            <person name="Harkess A."/>
            <person name="Leebens-Mack J."/>
            <person name="Louveau T."/>
            <person name="Stephenson M.J."/>
            <person name="Osbourn A."/>
        </authorList>
    </citation>
    <scope>NUCLEOTIDE SEQUENCE</scope>
    <source>
        <strain evidence="6">S10</strain>
    </source>
</reference>
<evidence type="ECO:0000256" key="4">
    <source>
        <dbReference type="PROSITE-ProRule" id="PRU00175"/>
    </source>
</evidence>
<dbReference type="PANTHER" id="PTHR45931">
    <property type="entry name" value="SI:CH211-59O9.10"/>
    <property type="match status" value="1"/>
</dbReference>
<dbReference type="Proteomes" id="UP001163823">
    <property type="component" value="Chromosome 9"/>
</dbReference>
<evidence type="ECO:0000256" key="3">
    <source>
        <dbReference type="ARBA" id="ARBA00022833"/>
    </source>
</evidence>
<name>A0AAD7LAV9_QUISA</name>
<keyword evidence="1" id="KW-0479">Metal-binding</keyword>
<organism evidence="6 7">
    <name type="scientific">Quillaja saponaria</name>
    <name type="common">Soap bark tree</name>
    <dbReference type="NCBI Taxonomy" id="32244"/>
    <lineage>
        <taxon>Eukaryota</taxon>
        <taxon>Viridiplantae</taxon>
        <taxon>Streptophyta</taxon>
        <taxon>Embryophyta</taxon>
        <taxon>Tracheophyta</taxon>
        <taxon>Spermatophyta</taxon>
        <taxon>Magnoliopsida</taxon>
        <taxon>eudicotyledons</taxon>
        <taxon>Gunneridae</taxon>
        <taxon>Pentapetalae</taxon>
        <taxon>rosids</taxon>
        <taxon>fabids</taxon>
        <taxon>Fabales</taxon>
        <taxon>Quillajaceae</taxon>
        <taxon>Quillaja</taxon>
    </lineage>
</organism>
<dbReference type="SMART" id="SM00184">
    <property type="entry name" value="RING"/>
    <property type="match status" value="1"/>
</dbReference>
<dbReference type="InterPro" id="IPR001841">
    <property type="entry name" value="Znf_RING"/>
</dbReference>
<feature type="domain" description="RING-type" evidence="5">
    <location>
        <begin position="253"/>
        <end position="294"/>
    </location>
</feature>
<dbReference type="Gene3D" id="3.30.40.10">
    <property type="entry name" value="Zinc/RING finger domain, C3HC4 (zinc finger)"/>
    <property type="match status" value="1"/>
</dbReference>
<dbReference type="InterPro" id="IPR051834">
    <property type="entry name" value="RING_finger_E3_ligase"/>
</dbReference>
<dbReference type="KEGG" id="qsa:O6P43_021474"/>
<evidence type="ECO:0000259" key="5">
    <source>
        <dbReference type="PROSITE" id="PS50089"/>
    </source>
</evidence>
<gene>
    <name evidence="6" type="ORF">O6P43_021474</name>
</gene>
<dbReference type="SUPFAM" id="SSF57850">
    <property type="entry name" value="RING/U-box"/>
    <property type="match status" value="1"/>
</dbReference>
<keyword evidence="2 4" id="KW-0863">Zinc-finger</keyword>
<sequence length="304" mass="34917">MAKYLKSSNISHSHRLSVSAYEIVKSKNQSNSGKISINSTVTTIYSSPSSNFKDNPINYSFELLPKTLTSSDATPSSPSWSIISEMILSHIGIPPFSQEIRTLIQWRCGKLENKSWIELENMNKLVTCILGFASGVADKLDKDRDKEFSIILNIKKEVSLTECDFQEFHKARRENEYLIKERVLIDIMKQQEELLQRPVPRITKEAMLEKLMREIMGLNNYKELGKREAVVKELEFEDVQGVVFEDHDCSKSCPVCMEKFVVGTLIPRLPCSHMFHRNCIGMWLKKVPTCPLCRFKLPITNYSL</sequence>
<dbReference type="GO" id="GO:0005634">
    <property type="term" value="C:nucleus"/>
    <property type="evidence" value="ECO:0007669"/>
    <property type="project" value="TreeGrafter"/>
</dbReference>
<keyword evidence="7" id="KW-1185">Reference proteome</keyword>
<dbReference type="Pfam" id="PF13639">
    <property type="entry name" value="zf-RING_2"/>
    <property type="match status" value="1"/>
</dbReference>
<dbReference type="EMBL" id="JARAOO010000009">
    <property type="protein sequence ID" value="KAJ7954771.1"/>
    <property type="molecule type" value="Genomic_DNA"/>
</dbReference>
<comment type="caution">
    <text evidence="6">The sequence shown here is derived from an EMBL/GenBank/DDBJ whole genome shotgun (WGS) entry which is preliminary data.</text>
</comment>
<evidence type="ECO:0000256" key="2">
    <source>
        <dbReference type="ARBA" id="ARBA00022771"/>
    </source>
</evidence>
<keyword evidence="3" id="KW-0862">Zinc</keyword>
<dbReference type="AlphaFoldDB" id="A0AAD7LAV9"/>
<proteinExistence type="predicted"/>